<keyword evidence="9" id="KW-0645">Protease</keyword>
<dbReference type="PANTHER" id="PTHR43731">
    <property type="entry name" value="RHOMBOID PROTEASE"/>
    <property type="match status" value="1"/>
</dbReference>
<comment type="caution">
    <text evidence="9">The sequence shown here is derived from an EMBL/GenBank/DDBJ whole genome shotgun (WGS) entry which is preliminary data.</text>
</comment>
<proteinExistence type="inferred from homology"/>
<keyword evidence="5 7" id="KW-1133">Transmembrane helix</keyword>
<dbReference type="InterPro" id="IPR022764">
    <property type="entry name" value="Peptidase_S54_rhomboid_dom"/>
</dbReference>
<feature type="transmembrane region" description="Helical" evidence="7">
    <location>
        <begin position="242"/>
        <end position="262"/>
    </location>
</feature>
<feature type="transmembrane region" description="Helical" evidence="7">
    <location>
        <begin position="50"/>
        <end position="77"/>
    </location>
</feature>
<name>A0A502ESY2_9FLAO</name>
<keyword evidence="3 7" id="KW-0812">Transmembrane</keyword>
<dbReference type="OrthoDB" id="9807874at2"/>
<keyword evidence="6 7" id="KW-0472">Membrane</keyword>
<keyword evidence="10" id="KW-1185">Reference proteome</keyword>
<evidence type="ECO:0000256" key="7">
    <source>
        <dbReference type="SAM" id="Phobius"/>
    </source>
</evidence>
<comment type="similarity">
    <text evidence="2">Belongs to the peptidase S54 family.</text>
</comment>
<evidence type="ECO:0000256" key="5">
    <source>
        <dbReference type="ARBA" id="ARBA00022989"/>
    </source>
</evidence>
<dbReference type="GO" id="GO:0016020">
    <property type="term" value="C:membrane"/>
    <property type="evidence" value="ECO:0007669"/>
    <property type="project" value="UniProtKB-SubCell"/>
</dbReference>
<evidence type="ECO:0000259" key="8">
    <source>
        <dbReference type="Pfam" id="PF01694"/>
    </source>
</evidence>
<evidence type="ECO:0000313" key="9">
    <source>
        <dbReference type="EMBL" id="TPG40224.1"/>
    </source>
</evidence>
<protein>
    <submittedName>
        <fullName evidence="9">Rhomboid family intramembrane serine protease</fullName>
    </submittedName>
</protein>
<dbReference type="GO" id="GO:0006508">
    <property type="term" value="P:proteolysis"/>
    <property type="evidence" value="ECO:0007669"/>
    <property type="project" value="UniProtKB-KW"/>
</dbReference>
<organism evidence="9 10">
    <name type="scientific">Flavobacterium pectinovorum</name>
    <dbReference type="NCBI Taxonomy" id="29533"/>
    <lineage>
        <taxon>Bacteria</taxon>
        <taxon>Pseudomonadati</taxon>
        <taxon>Bacteroidota</taxon>
        <taxon>Flavobacteriia</taxon>
        <taxon>Flavobacteriales</taxon>
        <taxon>Flavobacteriaceae</taxon>
        <taxon>Flavobacterium</taxon>
    </lineage>
</organism>
<feature type="transmembrane region" description="Helical" evidence="7">
    <location>
        <begin position="12"/>
        <end position="30"/>
    </location>
</feature>
<dbReference type="SUPFAM" id="SSF144091">
    <property type="entry name" value="Rhomboid-like"/>
    <property type="match status" value="1"/>
</dbReference>
<evidence type="ECO:0000313" key="10">
    <source>
        <dbReference type="Proteomes" id="UP000319700"/>
    </source>
</evidence>
<evidence type="ECO:0000256" key="3">
    <source>
        <dbReference type="ARBA" id="ARBA00022692"/>
    </source>
</evidence>
<comment type="subcellular location">
    <subcellularLocation>
        <location evidence="1">Membrane</location>
        <topology evidence="1">Multi-pass membrane protein</topology>
    </subcellularLocation>
</comment>
<evidence type="ECO:0000256" key="1">
    <source>
        <dbReference type="ARBA" id="ARBA00004141"/>
    </source>
</evidence>
<feature type="domain" description="Peptidase S54 rhomboid" evidence="8">
    <location>
        <begin position="169"/>
        <end position="261"/>
    </location>
</feature>
<dbReference type="Proteomes" id="UP000319700">
    <property type="component" value="Unassembled WGS sequence"/>
</dbReference>
<dbReference type="InterPro" id="IPR035952">
    <property type="entry name" value="Rhomboid-like_sf"/>
</dbReference>
<evidence type="ECO:0000256" key="2">
    <source>
        <dbReference type="ARBA" id="ARBA00009045"/>
    </source>
</evidence>
<dbReference type="Gene3D" id="1.20.1540.10">
    <property type="entry name" value="Rhomboid-like"/>
    <property type="match status" value="1"/>
</dbReference>
<feature type="domain" description="Peptidase S54 rhomboid" evidence="8">
    <location>
        <begin position="48"/>
        <end position="108"/>
    </location>
</feature>
<dbReference type="GO" id="GO:0004252">
    <property type="term" value="F:serine-type endopeptidase activity"/>
    <property type="evidence" value="ECO:0007669"/>
    <property type="project" value="InterPro"/>
</dbReference>
<dbReference type="PANTHER" id="PTHR43731:SF14">
    <property type="entry name" value="PRESENILIN-ASSOCIATED RHOMBOID-LIKE PROTEIN, MITOCHONDRIAL"/>
    <property type="match status" value="1"/>
</dbReference>
<dbReference type="EMBL" id="RCZH01000007">
    <property type="protein sequence ID" value="TPG40224.1"/>
    <property type="molecule type" value="Genomic_DNA"/>
</dbReference>
<dbReference type="InterPro" id="IPR050925">
    <property type="entry name" value="Rhomboid_protease_S54"/>
</dbReference>
<evidence type="ECO:0000256" key="4">
    <source>
        <dbReference type="ARBA" id="ARBA00022801"/>
    </source>
</evidence>
<gene>
    <name evidence="9" type="ORF">EAH81_13090</name>
</gene>
<accession>A0A502ESY2</accession>
<dbReference type="Pfam" id="PF01694">
    <property type="entry name" value="Rhomboid"/>
    <property type="match status" value="2"/>
</dbReference>
<reference evidence="9 10" key="1">
    <citation type="journal article" date="2019" name="Environ. Microbiol.">
        <title>Species interactions and distinct microbial communities in high Arctic permafrost affected cryosols are associated with the CH4 and CO2 gas fluxes.</title>
        <authorList>
            <person name="Altshuler I."/>
            <person name="Hamel J."/>
            <person name="Turney S."/>
            <person name="Magnuson E."/>
            <person name="Levesque R."/>
            <person name="Greer C."/>
            <person name="Whyte L.G."/>
        </authorList>
    </citation>
    <scope>NUCLEOTIDE SEQUENCE [LARGE SCALE GENOMIC DNA]</scope>
    <source>
        <strain evidence="9 10">42</strain>
    </source>
</reference>
<keyword evidence="4" id="KW-0378">Hydrolase</keyword>
<evidence type="ECO:0000256" key="6">
    <source>
        <dbReference type="ARBA" id="ARBA00023136"/>
    </source>
</evidence>
<dbReference type="AlphaFoldDB" id="A0A502ESY2"/>
<sequence length="273" mass="30344">MMKITETVKQLIIINVLFFIGTMALGNFSSYNPAFRIFALYYPEDQSFQFWQLLTHMFMHGGYMHILFNMFALYSFGSALEHFWGGKKFLFFYISCGLGAALLHTGINYIQIHSLLDSVSTLGLSKADLHLVLNMDYKSLFDASGHMIEGPIKAVLDRAHCNQEQFGILTEAAAISQGTVVGASGAIYGLLTAFAFMFPNAELGIMFIPIPIKAKYFVPGILAVDLFLGFKGSSLFGSGGTGIAHFAHIGGALTGYLMMLYWKKNQFNQNRWN</sequence>
<feature type="transmembrane region" description="Helical" evidence="7">
    <location>
        <begin position="89"/>
        <end position="110"/>
    </location>
</feature>